<dbReference type="EMBL" id="JAVLSF010000575">
    <property type="protein sequence ID" value="MDR9778204.1"/>
    <property type="molecule type" value="Genomic_DNA"/>
</dbReference>
<evidence type="ECO:0000256" key="1">
    <source>
        <dbReference type="SAM" id="MobiDB-lite"/>
    </source>
</evidence>
<dbReference type="RefSeq" id="WP_310866316.1">
    <property type="nucleotide sequence ID" value="NZ_JAVLSF010000575.1"/>
</dbReference>
<dbReference type="Proteomes" id="UP001268610">
    <property type="component" value="Unassembled WGS sequence"/>
</dbReference>
<reference evidence="2" key="1">
    <citation type="submission" date="2023-04" db="EMBL/GenBank/DDBJ databases">
        <title>Genomic characterization of faba bean (Vicia faba) microsymbionts in Mexican soils.</title>
        <authorList>
            <person name="Rivera Orduna F.N."/>
            <person name="Guevara-Luna J."/>
            <person name="Yan J."/>
            <person name="Arroyo-Herrera I."/>
            <person name="Li Y."/>
            <person name="Vasquez-Murrieta M.S."/>
            <person name="Wang E.T."/>
        </authorList>
    </citation>
    <scope>NUCLEOTIDE SEQUENCE</scope>
    <source>
        <strain evidence="2">CH26</strain>
    </source>
</reference>
<evidence type="ECO:0000313" key="2">
    <source>
        <dbReference type="EMBL" id="MDR9778204.1"/>
    </source>
</evidence>
<accession>A0AAJ2H3D7</accession>
<name>A0AAJ2H3D7_9HYPH</name>
<feature type="region of interest" description="Disordered" evidence="1">
    <location>
        <begin position="56"/>
        <end position="87"/>
    </location>
</feature>
<comment type="caution">
    <text evidence="2">The sequence shown here is derived from an EMBL/GenBank/DDBJ whole genome shotgun (WGS) entry which is preliminary data.</text>
</comment>
<organism evidence="2 3">
    <name type="scientific">Rhizobium hidalgonense</name>
    <dbReference type="NCBI Taxonomy" id="1538159"/>
    <lineage>
        <taxon>Bacteria</taxon>
        <taxon>Pseudomonadati</taxon>
        <taxon>Pseudomonadota</taxon>
        <taxon>Alphaproteobacteria</taxon>
        <taxon>Hyphomicrobiales</taxon>
        <taxon>Rhizobiaceae</taxon>
        <taxon>Rhizobium/Agrobacterium group</taxon>
        <taxon>Rhizobium</taxon>
    </lineage>
</organism>
<protein>
    <submittedName>
        <fullName evidence="2">Uncharacterized protein</fullName>
    </submittedName>
</protein>
<sequence>MNFKRCNAQWLAYANWQKGLLSLVKGGLLSLVMTTGGMNMAMAEVLQSGKTVYVGRTQPEPTYHPRHQVIKKSSGYGRNNDRRYSQQ</sequence>
<feature type="non-terminal residue" evidence="2">
    <location>
        <position position="87"/>
    </location>
</feature>
<gene>
    <name evidence="2" type="ORF">RJJ65_37335</name>
</gene>
<dbReference type="AlphaFoldDB" id="A0AAJ2H3D7"/>
<proteinExistence type="predicted"/>
<evidence type="ECO:0000313" key="3">
    <source>
        <dbReference type="Proteomes" id="UP001268610"/>
    </source>
</evidence>